<accession>A0A383E6S0</accession>
<feature type="domain" description="Cytochrome C Planctomycete-type" evidence="2">
    <location>
        <begin position="50"/>
        <end position="110"/>
    </location>
</feature>
<keyword evidence="1" id="KW-0472">Membrane</keyword>
<dbReference type="Pfam" id="PF07635">
    <property type="entry name" value="PSCyt1"/>
    <property type="match status" value="1"/>
</dbReference>
<feature type="transmembrane region" description="Helical" evidence="1">
    <location>
        <begin position="9"/>
        <end position="27"/>
    </location>
</feature>
<name>A0A383E6S0_9ZZZZ</name>
<evidence type="ECO:0000256" key="1">
    <source>
        <dbReference type="SAM" id="Phobius"/>
    </source>
</evidence>
<evidence type="ECO:0000313" key="3">
    <source>
        <dbReference type="EMBL" id="SVE52140.1"/>
    </source>
</evidence>
<proteinExistence type="predicted"/>
<keyword evidence="1" id="KW-1133">Transmembrane helix</keyword>
<reference evidence="3" key="1">
    <citation type="submission" date="2018-05" db="EMBL/GenBank/DDBJ databases">
        <authorList>
            <person name="Lanie J.A."/>
            <person name="Ng W.-L."/>
            <person name="Kazmierczak K.M."/>
            <person name="Andrzejewski T.M."/>
            <person name="Davidsen T.M."/>
            <person name="Wayne K.J."/>
            <person name="Tettelin H."/>
            <person name="Glass J.I."/>
            <person name="Rusch D."/>
            <person name="Podicherti R."/>
            <person name="Tsui H.-C.T."/>
            <person name="Winkler M.E."/>
        </authorList>
    </citation>
    <scope>NUCLEOTIDE SEQUENCE</scope>
</reference>
<keyword evidence="1" id="KW-0812">Transmembrane</keyword>
<protein>
    <recommendedName>
        <fullName evidence="2">Cytochrome C Planctomycete-type domain-containing protein</fullName>
    </recommendedName>
</protein>
<evidence type="ECO:0000259" key="2">
    <source>
        <dbReference type="Pfam" id="PF07635"/>
    </source>
</evidence>
<organism evidence="3">
    <name type="scientific">marine metagenome</name>
    <dbReference type="NCBI Taxonomy" id="408172"/>
    <lineage>
        <taxon>unclassified sequences</taxon>
        <taxon>metagenomes</taxon>
        <taxon>ecological metagenomes</taxon>
    </lineage>
</organism>
<dbReference type="InterPro" id="IPR011429">
    <property type="entry name" value="Cyt_c_Planctomycete-type"/>
</dbReference>
<gene>
    <name evidence="3" type="ORF">METZ01_LOCUS504994</name>
</gene>
<feature type="non-terminal residue" evidence="3">
    <location>
        <position position="111"/>
    </location>
</feature>
<dbReference type="AlphaFoldDB" id="A0A383E6S0"/>
<dbReference type="EMBL" id="UINC01223092">
    <property type="protein sequence ID" value="SVE52140.1"/>
    <property type="molecule type" value="Genomic_DNA"/>
</dbReference>
<sequence>MNTRLSRSVYIVLFIMILFALSVPQLISQENSENQNIVAFEIQALLSKKCYDCHGIDRQKSGLRLDDRPRALAGGNSKKAGIVPGDAVASAIVHRMTLPSDHESAMPPKDR</sequence>